<dbReference type="OrthoDB" id="9779595at2"/>
<proteinExistence type="inferred from homology"/>
<keyword evidence="5 6" id="KW-0472">Membrane</keyword>
<comment type="subcellular location">
    <subcellularLocation>
        <location evidence="1">Membrane</location>
        <topology evidence="1">Single-pass membrane protein</topology>
    </subcellularLocation>
</comment>
<reference evidence="10" key="3">
    <citation type="submission" date="2021-06" db="EMBL/GenBank/DDBJ databases">
        <title>Genomic Description and Analysis of Intracellular Bacteria, Candidatus Berkiella cookevillensis and Candidatus Berkiella aquae.</title>
        <authorList>
            <person name="Kidane D.T."/>
            <person name="Mehari Y.T."/>
            <person name="Rice F.C."/>
            <person name="Arivett B.A."/>
            <person name="Farone A.L."/>
            <person name="Berk S.G."/>
            <person name="Farone M.B."/>
        </authorList>
    </citation>
    <scope>NUCLEOTIDE SEQUENCE</scope>
    <source>
        <strain evidence="10">HT99</strain>
    </source>
</reference>
<evidence type="ECO:0000256" key="3">
    <source>
        <dbReference type="ARBA" id="ARBA00022692"/>
    </source>
</evidence>
<name>A0A0Q9YIZ7_9GAMM</name>
<dbReference type="STRING" id="295108.HT99x_02303"/>
<accession>A0A0Q9YIZ7</accession>
<comment type="function">
    <text evidence="6">HflC and HflK could encode or regulate a protease.</text>
</comment>
<feature type="compositionally biased region" description="Basic and acidic residues" evidence="7">
    <location>
        <begin position="387"/>
        <end position="405"/>
    </location>
</feature>
<keyword evidence="9" id="KW-0645">Protease</keyword>
<evidence type="ECO:0000256" key="1">
    <source>
        <dbReference type="ARBA" id="ARBA00004167"/>
    </source>
</evidence>
<evidence type="ECO:0000313" key="10">
    <source>
        <dbReference type="EMBL" id="MCS5710180.1"/>
    </source>
</evidence>
<dbReference type="InterPro" id="IPR036013">
    <property type="entry name" value="Band_7/SPFH_dom_sf"/>
</dbReference>
<feature type="transmembrane region" description="Helical" evidence="6">
    <location>
        <begin position="71"/>
        <end position="93"/>
    </location>
</feature>
<dbReference type="InterPro" id="IPR010201">
    <property type="entry name" value="HflK"/>
</dbReference>
<dbReference type="AlphaFoldDB" id="A0A0Q9YIZ7"/>
<evidence type="ECO:0000256" key="6">
    <source>
        <dbReference type="RuleBase" id="RU364113"/>
    </source>
</evidence>
<dbReference type="InterPro" id="IPR020980">
    <property type="entry name" value="Membrane_HflK_N"/>
</dbReference>
<dbReference type="Pfam" id="PF12221">
    <property type="entry name" value="HflK_N"/>
    <property type="match status" value="1"/>
</dbReference>
<sequence length="405" mass="44346">MSWNESGGDDKGKKKDPWGNNEAGPPNIDEALKQLQRKLRGLFGGQETPSGTGGTTGFKGNASGQGSGKTLSFGLIAIALAIVYVISGIYIVGPAEEAVVLRLGRYVTTEKPGPHWIAPFIETREIVNVQEVKTIERGGPMLTKDENIVNANIAVQYRINNPKEFLFNIVNPETSLKQVADSALRAVVAQSTLNEVLTSGRSEIGAEISKQVQQMLNNYKAGIEVSDLAMQQTKAPDAVKPAFDDAIKAQQDEERLVNEAQAYAHKIIPIAEGRAIRTVEEAKAYKQQVILGAEGRTEKFAKLLPEYQRAPKVTRERMYLDTLQEVYSTTPKILIDVNGGNNLVYLPLDKIMQQSRPAPVETSATKDEEENAAANAERNNQGMAAQRRIEERTGYDDIERPRGGA</sequence>
<dbReference type="RefSeq" id="WP_075066925.1">
    <property type="nucleotide sequence ID" value="NZ_LKAJ02000001.1"/>
</dbReference>
<reference evidence="9" key="1">
    <citation type="submission" date="2015-09" db="EMBL/GenBank/DDBJ databases">
        <title>Draft Genome Sequences of Two Novel Amoeba-resistant Intranuclear Bacteria, Candidatus Berkiella cookevillensis and Candidatus Berkiella aquae.</title>
        <authorList>
            <person name="Mehari Y.T."/>
            <person name="Arivett B.A."/>
            <person name="Farone A.L."/>
            <person name="Gunderson J.H."/>
            <person name="Farone M.B."/>
        </authorList>
    </citation>
    <scope>NUCLEOTIDE SEQUENCE [LARGE SCALE GENOMIC DNA]</scope>
    <source>
        <strain evidence="9">HT99</strain>
    </source>
</reference>
<dbReference type="InterPro" id="IPR001972">
    <property type="entry name" value="Stomatin_HflK_fam"/>
</dbReference>
<keyword evidence="4 6" id="KW-1133">Transmembrane helix</keyword>
<evidence type="ECO:0000256" key="4">
    <source>
        <dbReference type="ARBA" id="ARBA00022989"/>
    </source>
</evidence>
<evidence type="ECO:0000259" key="8">
    <source>
        <dbReference type="SMART" id="SM00244"/>
    </source>
</evidence>
<evidence type="ECO:0000256" key="7">
    <source>
        <dbReference type="SAM" id="MobiDB-lite"/>
    </source>
</evidence>
<dbReference type="Gene3D" id="3.30.479.30">
    <property type="entry name" value="Band 7 domain"/>
    <property type="match status" value="1"/>
</dbReference>
<evidence type="ECO:0000256" key="5">
    <source>
        <dbReference type="ARBA" id="ARBA00023136"/>
    </source>
</evidence>
<dbReference type="EMBL" id="LKAJ01000010">
    <property type="protein sequence ID" value="KRG20572.1"/>
    <property type="molecule type" value="Genomic_DNA"/>
</dbReference>
<dbReference type="PANTHER" id="PTHR43327">
    <property type="entry name" value="STOMATIN-LIKE PROTEIN 2, MITOCHONDRIAL"/>
    <property type="match status" value="1"/>
</dbReference>
<dbReference type="PANTHER" id="PTHR43327:SF2">
    <property type="entry name" value="MODULATOR OF FTSH PROTEASE HFLK"/>
    <property type="match status" value="1"/>
</dbReference>
<protein>
    <recommendedName>
        <fullName evidence="6">Protein HflK</fullName>
    </recommendedName>
</protein>
<gene>
    <name evidence="9" type="primary">hflK_2</name>
    <name evidence="10" type="synonym">hflK</name>
    <name evidence="10" type="ORF">HT99x_001925</name>
    <name evidence="9" type="ORF">HT99x_02303</name>
</gene>
<dbReference type="InterPro" id="IPR050710">
    <property type="entry name" value="Band7/mec-2_domain"/>
</dbReference>
<dbReference type="PRINTS" id="PR00721">
    <property type="entry name" value="STOMATIN"/>
</dbReference>
<evidence type="ECO:0000313" key="9">
    <source>
        <dbReference type="EMBL" id="KRG20572.1"/>
    </source>
</evidence>
<dbReference type="CDD" id="cd03404">
    <property type="entry name" value="SPFH_HflK"/>
    <property type="match status" value="1"/>
</dbReference>
<comment type="caution">
    <text evidence="9">The sequence shown here is derived from an EMBL/GenBank/DDBJ whole genome shotgun (WGS) entry which is preliminary data.</text>
</comment>
<feature type="compositionally biased region" description="Gly residues" evidence="7">
    <location>
        <begin position="51"/>
        <end position="63"/>
    </location>
</feature>
<dbReference type="GO" id="GO:0008233">
    <property type="term" value="F:peptidase activity"/>
    <property type="evidence" value="ECO:0007669"/>
    <property type="project" value="UniProtKB-KW"/>
</dbReference>
<dbReference type="SUPFAM" id="SSF117892">
    <property type="entry name" value="Band 7/SPFH domain"/>
    <property type="match status" value="1"/>
</dbReference>
<feature type="region of interest" description="Disordered" evidence="7">
    <location>
        <begin position="1"/>
        <end position="30"/>
    </location>
</feature>
<evidence type="ECO:0000256" key="2">
    <source>
        <dbReference type="ARBA" id="ARBA00006971"/>
    </source>
</evidence>
<keyword evidence="3 6" id="KW-0812">Transmembrane</keyword>
<dbReference type="GO" id="GO:0006508">
    <property type="term" value="P:proteolysis"/>
    <property type="evidence" value="ECO:0007669"/>
    <property type="project" value="UniProtKB-KW"/>
</dbReference>
<dbReference type="EMBL" id="LKAJ02000001">
    <property type="protein sequence ID" value="MCS5710180.1"/>
    <property type="molecule type" value="Genomic_DNA"/>
</dbReference>
<feature type="domain" description="Band 7" evidence="8">
    <location>
        <begin position="87"/>
        <end position="247"/>
    </location>
</feature>
<comment type="similarity">
    <text evidence="2 6">Belongs to the band 7/mec-2 family. HflK subfamily.</text>
</comment>
<dbReference type="Pfam" id="PF01145">
    <property type="entry name" value="Band_7"/>
    <property type="match status" value="1"/>
</dbReference>
<dbReference type="GO" id="GO:0016020">
    <property type="term" value="C:membrane"/>
    <property type="evidence" value="ECO:0007669"/>
    <property type="project" value="UniProtKB-SubCell"/>
</dbReference>
<keyword evidence="9" id="KW-0378">Hydrolase</keyword>
<dbReference type="PATRIC" id="fig|1590043.3.peg.2352"/>
<organism evidence="9">
    <name type="scientific">Candidatus Berkiella aquae</name>
    <dbReference type="NCBI Taxonomy" id="295108"/>
    <lineage>
        <taxon>Bacteria</taxon>
        <taxon>Pseudomonadati</taxon>
        <taxon>Pseudomonadota</taxon>
        <taxon>Gammaproteobacteria</taxon>
        <taxon>Candidatus Berkiellales</taxon>
        <taxon>Candidatus Berkiellaceae</taxon>
        <taxon>Candidatus Berkiella</taxon>
    </lineage>
</organism>
<feature type="region of interest" description="Disordered" evidence="7">
    <location>
        <begin position="356"/>
        <end position="405"/>
    </location>
</feature>
<comment type="subunit">
    <text evidence="6">HflC and HflK may interact to form a multimeric complex.</text>
</comment>
<dbReference type="Proteomes" id="UP000051497">
    <property type="component" value="Unassembled WGS sequence"/>
</dbReference>
<feature type="compositionally biased region" description="Basic and acidic residues" evidence="7">
    <location>
        <begin position="8"/>
        <end position="17"/>
    </location>
</feature>
<dbReference type="InterPro" id="IPR001107">
    <property type="entry name" value="Band_7"/>
</dbReference>
<evidence type="ECO:0000313" key="11">
    <source>
        <dbReference type="Proteomes" id="UP000051497"/>
    </source>
</evidence>
<keyword evidence="11" id="KW-1185">Reference proteome</keyword>
<dbReference type="SMART" id="SM00244">
    <property type="entry name" value="PHB"/>
    <property type="match status" value="1"/>
</dbReference>
<feature type="region of interest" description="Disordered" evidence="7">
    <location>
        <begin position="43"/>
        <end position="63"/>
    </location>
</feature>
<reference evidence="10" key="2">
    <citation type="journal article" date="2016" name="Genome Announc.">
        <title>Draft Genome Sequences of Two Novel Amoeba-Resistant Intranuclear Bacteria, 'Candidatus Berkiella cookevillensis' and 'Candidatus Berkiella aquae'.</title>
        <authorList>
            <person name="Mehari Y.T."/>
            <person name="Arivett B.A."/>
            <person name="Farone A.L."/>
            <person name="Gunderson J.H."/>
            <person name="Farone M.B."/>
        </authorList>
    </citation>
    <scope>NUCLEOTIDE SEQUENCE</scope>
    <source>
        <strain evidence="10">HT99</strain>
    </source>
</reference>
<dbReference type="NCBIfam" id="TIGR01933">
    <property type="entry name" value="hflK"/>
    <property type="match status" value="1"/>
</dbReference>